<proteinExistence type="predicted"/>
<feature type="non-terminal residue" evidence="1">
    <location>
        <position position="1"/>
    </location>
</feature>
<dbReference type="InParanoid" id="A0A2P5FZ40"/>
<organism evidence="1 2">
    <name type="scientific">Trema orientale</name>
    <name type="common">Charcoal tree</name>
    <name type="synonym">Celtis orientalis</name>
    <dbReference type="NCBI Taxonomy" id="63057"/>
    <lineage>
        <taxon>Eukaryota</taxon>
        <taxon>Viridiplantae</taxon>
        <taxon>Streptophyta</taxon>
        <taxon>Embryophyta</taxon>
        <taxon>Tracheophyta</taxon>
        <taxon>Spermatophyta</taxon>
        <taxon>Magnoliopsida</taxon>
        <taxon>eudicotyledons</taxon>
        <taxon>Gunneridae</taxon>
        <taxon>Pentapetalae</taxon>
        <taxon>rosids</taxon>
        <taxon>fabids</taxon>
        <taxon>Rosales</taxon>
        <taxon>Cannabaceae</taxon>
        <taxon>Trema</taxon>
    </lineage>
</organism>
<protein>
    <submittedName>
        <fullName evidence="1">Uncharacterized protein</fullName>
    </submittedName>
</protein>
<keyword evidence="2" id="KW-1185">Reference proteome</keyword>
<dbReference type="EMBL" id="JXTC01000003">
    <property type="protein sequence ID" value="POO03073.1"/>
    <property type="molecule type" value="Genomic_DNA"/>
</dbReference>
<evidence type="ECO:0000313" key="2">
    <source>
        <dbReference type="Proteomes" id="UP000237000"/>
    </source>
</evidence>
<sequence>DRSARPGTVDGLAQPVYYFLARSGYNILAPRPASPPKFIGWARPGPARDGPRWIGPF</sequence>
<gene>
    <name evidence="1" type="ORF">TorRG33x02_011340</name>
</gene>
<accession>A0A2P5FZ40</accession>
<dbReference type="AlphaFoldDB" id="A0A2P5FZ40"/>
<evidence type="ECO:0000313" key="1">
    <source>
        <dbReference type="EMBL" id="POO03073.1"/>
    </source>
</evidence>
<reference evidence="2" key="1">
    <citation type="submission" date="2016-06" db="EMBL/GenBank/DDBJ databases">
        <title>Parallel loss of symbiosis genes in relatives of nitrogen-fixing non-legume Parasponia.</title>
        <authorList>
            <person name="Van Velzen R."/>
            <person name="Holmer R."/>
            <person name="Bu F."/>
            <person name="Rutten L."/>
            <person name="Van Zeijl A."/>
            <person name="Liu W."/>
            <person name="Santuari L."/>
            <person name="Cao Q."/>
            <person name="Sharma T."/>
            <person name="Shen D."/>
            <person name="Roswanjaya Y."/>
            <person name="Wardhani T."/>
            <person name="Kalhor M.S."/>
            <person name="Jansen J."/>
            <person name="Van den Hoogen J."/>
            <person name="Gungor B."/>
            <person name="Hartog M."/>
            <person name="Hontelez J."/>
            <person name="Verver J."/>
            <person name="Yang W.-C."/>
            <person name="Schijlen E."/>
            <person name="Repin R."/>
            <person name="Schilthuizen M."/>
            <person name="Schranz E."/>
            <person name="Heidstra R."/>
            <person name="Miyata K."/>
            <person name="Fedorova E."/>
            <person name="Kohlen W."/>
            <person name="Bisseling T."/>
            <person name="Smit S."/>
            <person name="Geurts R."/>
        </authorList>
    </citation>
    <scope>NUCLEOTIDE SEQUENCE [LARGE SCALE GENOMIC DNA]</scope>
    <source>
        <strain evidence="2">cv. RG33-2</strain>
    </source>
</reference>
<comment type="caution">
    <text evidence="1">The sequence shown here is derived from an EMBL/GenBank/DDBJ whole genome shotgun (WGS) entry which is preliminary data.</text>
</comment>
<name>A0A2P5FZ40_TREOI</name>
<dbReference type="Proteomes" id="UP000237000">
    <property type="component" value="Unassembled WGS sequence"/>
</dbReference>